<proteinExistence type="predicted"/>
<gene>
    <name evidence="2" type="ORF">OG579_12515</name>
</gene>
<keyword evidence="1" id="KW-0472">Membrane</keyword>
<dbReference type="AlphaFoldDB" id="A0AAU4JXQ0"/>
<dbReference type="KEGG" id="whr:OG579_12515"/>
<dbReference type="Proteomes" id="UP001432128">
    <property type="component" value="Chromosome"/>
</dbReference>
<feature type="transmembrane region" description="Helical" evidence="1">
    <location>
        <begin position="6"/>
        <end position="29"/>
    </location>
</feature>
<dbReference type="EMBL" id="CP108021">
    <property type="protein sequence ID" value="WUM18568.1"/>
    <property type="molecule type" value="Genomic_DNA"/>
</dbReference>
<evidence type="ECO:0000313" key="2">
    <source>
        <dbReference type="EMBL" id="WUM18568.1"/>
    </source>
</evidence>
<name>A0AAU4JXQ0_9NOCA</name>
<evidence type="ECO:0000256" key="1">
    <source>
        <dbReference type="SAM" id="Phobius"/>
    </source>
</evidence>
<dbReference type="InterPro" id="IPR025962">
    <property type="entry name" value="SdpI/YhfL"/>
</dbReference>
<reference evidence="2 3" key="1">
    <citation type="submission" date="2022-10" db="EMBL/GenBank/DDBJ databases">
        <title>The complete genomes of actinobacterial strains from the NBC collection.</title>
        <authorList>
            <person name="Joergensen T.S."/>
            <person name="Alvarez Arevalo M."/>
            <person name="Sterndorff E.B."/>
            <person name="Faurdal D."/>
            <person name="Vuksanovic O."/>
            <person name="Mourched A.-S."/>
            <person name="Charusanti P."/>
            <person name="Shaw S."/>
            <person name="Blin K."/>
            <person name="Weber T."/>
        </authorList>
    </citation>
    <scope>NUCLEOTIDE SEQUENCE [LARGE SCALE GENOMIC DNA]</scope>
    <source>
        <strain evidence="2 3">NBC_00319</strain>
    </source>
</reference>
<feature type="transmembrane region" description="Helical" evidence="1">
    <location>
        <begin position="50"/>
        <end position="75"/>
    </location>
</feature>
<sequence>MNAAALTIAVVDAVLAVVFVTSGVLGVTRRLPRNRFVGIRTPVTLRTDETFAAAHAVAGPGLIGGGVILALGAVLGVGAGSVTGLVFALVALVAALVILGAASSYGLRAAARVPDWDEESSSCGTSGGCGSCVLQGSCAPTAAGSADASAHTS</sequence>
<protein>
    <submittedName>
        <fullName evidence="2">SdpI family protein</fullName>
    </submittedName>
</protein>
<organism evidence="2 3">
    <name type="scientific">Williamsia herbipolensis</name>
    <dbReference type="NCBI Taxonomy" id="1603258"/>
    <lineage>
        <taxon>Bacteria</taxon>
        <taxon>Bacillati</taxon>
        <taxon>Actinomycetota</taxon>
        <taxon>Actinomycetes</taxon>
        <taxon>Mycobacteriales</taxon>
        <taxon>Nocardiaceae</taxon>
        <taxon>Williamsia</taxon>
    </lineage>
</organism>
<feature type="transmembrane region" description="Helical" evidence="1">
    <location>
        <begin position="81"/>
        <end position="102"/>
    </location>
</feature>
<evidence type="ECO:0000313" key="3">
    <source>
        <dbReference type="Proteomes" id="UP001432128"/>
    </source>
</evidence>
<keyword evidence="1" id="KW-1133">Transmembrane helix</keyword>
<keyword evidence="3" id="KW-1185">Reference proteome</keyword>
<dbReference type="RefSeq" id="WP_328856190.1">
    <property type="nucleotide sequence ID" value="NZ_CP108021.1"/>
</dbReference>
<dbReference type="Pfam" id="PF13630">
    <property type="entry name" value="SdpI"/>
    <property type="match status" value="1"/>
</dbReference>
<keyword evidence="1" id="KW-0812">Transmembrane</keyword>
<accession>A0AAU4JXQ0</accession>